<comment type="similarity">
    <text evidence="1">Belongs to the Gfa family.</text>
</comment>
<dbReference type="PANTHER" id="PTHR33337:SF33">
    <property type="entry name" value="CENP-V_GFA DOMAIN-CONTAINING PROTEIN"/>
    <property type="match status" value="1"/>
</dbReference>
<evidence type="ECO:0000256" key="1">
    <source>
        <dbReference type="ARBA" id="ARBA00005495"/>
    </source>
</evidence>
<comment type="caution">
    <text evidence="6">The sequence shown here is derived from an EMBL/GenBank/DDBJ whole genome shotgun (WGS) entry which is preliminary data.</text>
</comment>
<reference evidence="6 7" key="1">
    <citation type="submission" date="2020-02" db="EMBL/GenBank/DDBJ databases">
        <authorList>
            <person name="Chen W.-M."/>
        </authorList>
    </citation>
    <scope>NUCLEOTIDE SEQUENCE [LARGE SCALE GENOMIC DNA]</scope>
    <source>
        <strain evidence="6 7">KMS-5</strain>
    </source>
</reference>
<dbReference type="RefSeq" id="WP_164627685.1">
    <property type="nucleotide sequence ID" value="NZ_JAAIVJ010000015.1"/>
</dbReference>
<dbReference type="PROSITE" id="PS51891">
    <property type="entry name" value="CENP_V_GFA"/>
    <property type="match status" value="1"/>
</dbReference>
<evidence type="ECO:0000313" key="7">
    <source>
        <dbReference type="Proteomes" id="UP000477782"/>
    </source>
</evidence>
<sequence length="156" mass="17128">MQGGCTCGQVRYRLLDRPMFTHCCHCSWCQRETGSAFALNALIERDQLEVTGELDYQRLPSASGKGQEVARCPACKVVLFSHYAGSGRLSAFVRVGTLDDPAACPPDVHIFTSTRLPWVVLDPAVPAFAAFYEARTLWPATAQDRFRAMRAKGAAS</sequence>
<keyword evidence="7" id="KW-1185">Reference proteome</keyword>
<dbReference type="Pfam" id="PF04828">
    <property type="entry name" value="GFA"/>
    <property type="match status" value="1"/>
</dbReference>
<dbReference type="InterPro" id="IPR011057">
    <property type="entry name" value="Mss4-like_sf"/>
</dbReference>
<dbReference type="Gene3D" id="3.90.1590.10">
    <property type="entry name" value="glutathione-dependent formaldehyde- activating enzyme (gfa)"/>
    <property type="match status" value="1"/>
</dbReference>
<dbReference type="Proteomes" id="UP000477782">
    <property type="component" value="Unassembled WGS sequence"/>
</dbReference>
<dbReference type="EMBL" id="JAAIVJ010000015">
    <property type="protein sequence ID" value="NEY91867.1"/>
    <property type="molecule type" value="Genomic_DNA"/>
</dbReference>
<keyword evidence="4" id="KW-0456">Lyase</keyword>
<dbReference type="GO" id="GO:0016846">
    <property type="term" value="F:carbon-sulfur lyase activity"/>
    <property type="evidence" value="ECO:0007669"/>
    <property type="project" value="InterPro"/>
</dbReference>
<dbReference type="PANTHER" id="PTHR33337">
    <property type="entry name" value="GFA DOMAIN-CONTAINING PROTEIN"/>
    <property type="match status" value="1"/>
</dbReference>
<accession>A0A6M0QWV6</accession>
<dbReference type="GO" id="GO:0046872">
    <property type="term" value="F:metal ion binding"/>
    <property type="evidence" value="ECO:0007669"/>
    <property type="project" value="UniProtKB-KW"/>
</dbReference>
<dbReference type="AlphaFoldDB" id="A0A6M0QWV6"/>
<keyword evidence="2" id="KW-0479">Metal-binding</keyword>
<evidence type="ECO:0000256" key="3">
    <source>
        <dbReference type="ARBA" id="ARBA00022833"/>
    </source>
</evidence>
<evidence type="ECO:0000259" key="5">
    <source>
        <dbReference type="PROSITE" id="PS51891"/>
    </source>
</evidence>
<organism evidence="6 7">
    <name type="scientific">Tabrizicola oligotrophica</name>
    <dbReference type="NCBI Taxonomy" id="2710650"/>
    <lineage>
        <taxon>Bacteria</taxon>
        <taxon>Pseudomonadati</taxon>
        <taxon>Pseudomonadota</taxon>
        <taxon>Alphaproteobacteria</taxon>
        <taxon>Rhodobacterales</taxon>
        <taxon>Paracoccaceae</taxon>
        <taxon>Tabrizicola</taxon>
    </lineage>
</organism>
<feature type="domain" description="CENP-V/GFA" evidence="5">
    <location>
        <begin position="1"/>
        <end position="107"/>
    </location>
</feature>
<protein>
    <submittedName>
        <fullName evidence="6">GFA family protein</fullName>
    </submittedName>
</protein>
<dbReference type="SUPFAM" id="SSF51316">
    <property type="entry name" value="Mss4-like"/>
    <property type="match status" value="1"/>
</dbReference>
<name>A0A6M0QWV6_9RHOB</name>
<dbReference type="InterPro" id="IPR006913">
    <property type="entry name" value="CENP-V/GFA"/>
</dbReference>
<evidence type="ECO:0000313" key="6">
    <source>
        <dbReference type="EMBL" id="NEY91867.1"/>
    </source>
</evidence>
<keyword evidence="3" id="KW-0862">Zinc</keyword>
<evidence type="ECO:0000256" key="2">
    <source>
        <dbReference type="ARBA" id="ARBA00022723"/>
    </source>
</evidence>
<gene>
    <name evidence="6" type="ORF">G4Z14_16370</name>
</gene>
<evidence type="ECO:0000256" key="4">
    <source>
        <dbReference type="ARBA" id="ARBA00023239"/>
    </source>
</evidence>
<proteinExistence type="inferred from homology"/>